<dbReference type="Pfam" id="PF21010">
    <property type="entry name" value="HA2_C"/>
    <property type="match status" value="1"/>
</dbReference>
<keyword evidence="11" id="KW-0347">Helicase</keyword>
<dbReference type="GO" id="GO:0008380">
    <property type="term" value="P:RNA splicing"/>
    <property type="evidence" value="ECO:0007669"/>
    <property type="project" value="UniProtKB-KW"/>
</dbReference>
<evidence type="ECO:0000313" key="11">
    <source>
        <dbReference type="EMBL" id="OCF35372.1"/>
    </source>
</evidence>
<evidence type="ECO:0000259" key="9">
    <source>
        <dbReference type="PROSITE" id="PS51192"/>
    </source>
</evidence>
<dbReference type="EC" id="3.6.4.13" evidence="1"/>
<reference evidence="11 12" key="1">
    <citation type="submission" date="2013-07" db="EMBL/GenBank/DDBJ databases">
        <title>The Genome Sequence of Cryptococcus heveanensis BCC8398.</title>
        <authorList>
            <consortium name="The Broad Institute Genome Sequencing Platform"/>
            <person name="Cuomo C."/>
            <person name="Litvintseva A."/>
            <person name="Chen Y."/>
            <person name="Heitman J."/>
            <person name="Sun S."/>
            <person name="Springer D."/>
            <person name="Dromer F."/>
            <person name="Young S.K."/>
            <person name="Zeng Q."/>
            <person name="Gargeya S."/>
            <person name="Fitzgerald M."/>
            <person name="Abouelleil A."/>
            <person name="Alvarado L."/>
            <person name="Berlin A.M."/>
            <person name="Chapman S.B."/>
            <person name="Dewar J."/>
            <person name="Goldberg J."/>
            <person name="Griggs A."/>
            <person name="Gujja S."/>
            <person name="Hansen M."/>
            <person name="Howarth C."/>
            <person name="Imamovic A."/>
            <person name="Larimer J."/>
            <person name="McCowan C."/>
            <person name="Murphy C."/>
            <person name="Pearson M."/>
            <person name="Priest M."/>
            <person name="Roberts A."/>
            <person name="Saif S."/>
            <person name="Shea T."/>
            <person name="Sykes S."/>
            <person name="Wortman J."/>
            <person name="Nusbaum C."/>
            <person name="Birren B."/>
        </authorList>
    </citation>
    <scope>NUCLEOTIDE SEQUENCE [LARGE SCALE GENOMIC DNA]</scope>
    <source>
        <strain evidence="11 12">BCC8398</strain>
    </source>
</reference>
<keyword evidence="6" id="KW-0508">mRNA splicing</keyword>
<dbReference type="GO" id="GO:0005524">
    <property type="term" value="F:ATP binding"/>
    <property type="evidence" value="ECO:0007669"/>
    <property type="project" value="UniProtKB-KW"/>
</dbReference>
<dbReference type="PANTHER" id="PTHR18934">
    <property type="entry name" value="ATP-DEPENDENT RNA HELICASE"/>
    <property type="match status" value="1"/>
</dbReference>
<name>A0A1B9GWG6_9TREE</name>
<dbReference type="InterPro" id="IPR011545">
    <property type="entry name" value="DEAD/DEAH_box_helicase_dom"/>
</dbReference>
<dbReference type="AlphaFoldDB" id="A0A1B9GWG6"/>
<evidence type="ECO:0000256" key="3">
    <source>
        <dbReference type="ARBA" id="ARBA00022741"/>
    </source>
</evidence>
<evidence type="ECO:0000256" key="8">
    <source>
        <dbReference type="SAM" id="MobiDB-lite"/>
    </source>
</evidence>
<evidence type="ECO:0000256" key="1">
    <source>
        <dbReference type="ARBA" id="ARBA00012552"/>
    </source>
</evidence>
<dbReference type="GO" id="GO:0071013">
    <property type="term" value="C:catalytic step 2 spliceosome"/>
    <property type="evidence" value="ECO:0007669"/>
    <property type="project" value="TreeGrafter"/>
</dbReference>
<dbReference type="Gene3D" id="1.20.120.1080">
    <property type="match status" value="1"/>
</dbReference>
<dbReference type="Gene3D" id="3.40.50.300">
    <property type="entry name" value="P-loop containing nucleotide triphosphate hydrolases"/>
    <property type="match status" value="2"/>
</dbReference>
<dbReference type="CDD" id="cd18791">
    <property type="entry name" value="SF2_C_RHA"/>
    <property type="match status" value="1"/>
</dbReference>
<dbReference type="InterPro" id="IPR002464">
    <property type="entry name" value="DNA/RNA_helicase_DEAH_CS"/>
</dbReference>
<dbReference type="Pfam" id="PF00270">
    <property type="entry name" value="DEAD"/>
    <property type="match status" value="1"/>
</dbReference>
<organism evidence="11 12">
    <name type="scientific">Kwoniella heveanensis BCC8398</name>
    <dbReference type="NCBI Taxonomy" id="1296120"/>
    <lineage>
        <taxon>Eukaryota</taxon>
        <taxon>Fungi</taxon>
        <taxon>Dikarya</taxon>
        <taxon>Basidiomycota</taxon>
        <taxon>Agaricomycotina</taxon>
        <taxon>Tremellomycetes</taxon>
        <taxon>Tremellales</taxon>
        <taxon>Cryptococcaceae</taxon>
        <taxon>Kwoniella</taxon>
    </lineage>
</organism>
<accession>A0A1B9GWG6</accession>
<evidence type="ECO:0000256" key="7">
    <source>
        <dbReference type="ARBA" id="ARBA00047984"/>
    </source>
</evidence>
<dbReference type="Pfam" id="PF00271">
    <property type="entry name" value="Helicase_C"/>
    <property type="match status" value="1"/>
</dbReference>
<dbReference type="FunFam" id="3.40.50.300:FF:001075">
    <property type="entry name" value="ATP dependent RNA helicase, putative"/>
    <property type="match status" value="1"/>
</dbReference>
<dbReference type="Pfam" id="PF07717">
    <property type="entry name" value="OB_NTP_bind"/>
    <property type="match status" value="1"/>
</dbReference>
<feature type="domain" description="Helicase ATP-binding" evidence="9">
    <location>
        <begin position="59"/>
        <end position="224"/>
    </location>
</feature>
<dbReference type="InterPro" id="IPR027417">
    <property type="entry name" value="P-loop_NTPase"/>
</dbReference>
<dbReference type="InterPro" id="IPR007502">
    <property type="entry name" value="Helicase-assoc_dom"/>
</dbReference>
<dbReference type="GO" id="GO:0006397">
    <property type="term" value="P:mRNA processing"/>
    <property type="evidence" value="ECO:0007669"/>
    <property type="project" value="UniProtKB-KW"/>
</dbReference>
<evidence type="ECO:0000256" key="4">
    <source>
        <dbReference type="ARBA" id="ARBA00022801"/>
    </source>
</evidence>
<sequence length="700" mass="78234">MPPLQFWKPGTAAPGSSLDRESESEGSLLPSAGSSQNAHMSLEAQRQKLPIYKHREKILWCVEKFKVVIVVGQTGCGKSTQIPQYLHEAGWTSQNHVVACTQPRRVAATSVATRVAEEVGSVLGDEVGYSIRFEDLSNPERTKIKYMTDGMLFRETMVDPLLSKYSVIMIDEAHERGAYTDLLLGLLKKIMRKRPELRIIISSATIDAYDFMEYFNSNADGTDRSKDDAIIVSLEGRMFPVEVCYLKEPCSDYAEAAVQTVFDIHMREPMGDILVFLTGREEIDQVIQQVADRAQTLPKAAPEILPLPLYATLPPEEQALIFDPPPRDTRKVIFSTNIAEASVTIDGIKYVVDSGFVKLKTYNPRTCMDVLSITPCSLASANQRAGRAGRTSSGKCFRLYPASVLPTHDPSSPMPITTPPELTRSDISLYLLQLKALGIANLAKFVFMSPPPSEMMIRALEFLFCLKAIDDEGRLTRPMGERMAEVPLDPMMAAILLNSHEFRCGQEILTIAAMTSVQNVFITAEGGTKGAMAELERRKFTAEEGDHLTLLNAYNAFIKFGQNNKSWCGNHRINHKALSRAVSIRKQLKKYLDRFGIPVVSCEGDAVRLRKCLVTGYFKNAARMMPDGTYRSAREGAILHVHPSSVIFTRQPSTGWVIYHEVVETTKSFMRDLTVVDEEWLVELAPHFYQFKGGNLKKHF</sequence>
<feature type="domain" description="Helicase C-terminal" evidence="10">
    <location>
        <begin position="257"/>
        <end position="438"/>
    </location>
</feature>
<dbReference type="SUPFAM" id="SSF52540">
    <property type="entry name" value="P-loop containing nucleoside triphosphate hydrolases"/>
    <property type="match status" value="1"/>
</dbReference>
<dbReference type="SMART" id="SM00847">
    <property type="entry name" value="HA2"/>
    <property type="match status" value="1"/>
</dbReference>
<dbReference type="GO" id="GO:0003724">
    <property type="term" value="F:RNA helicase activity"/>
    <property type="evidence" value="ECO:0007669"/>
    <property type="project" value="UniProtKB-EC"/>
</dbReference>
<evidence type="ECO:0000256" key="5">
    <source>
        <dbReference type="ARBA" id="ARBA00022840"/>
    </source>
</evidence>
<dbReference type="PROSITE" id="PS51194">
    <property type="entry name" value="HELICASE_CTER"/>
    <property type="match status" value="1"/>
</dbReference>
<keyword evidence="5" id="KW-0067">ATP-binding</keyword>
<proteinExistence type="predicted"/>
<dbReference type="InterPro" id="IPR011709">
    <property type="entry name" value="DEAD-box_helicase_OB_fold"/>
</dbReference>
<dbReference type="SMART" id="SM00490">
    <property type="entry name" value="HELICc"/>
    <property type="match status" value="1"/>
</dbReference>
<dbReference type="GO" id="GO:0003723">
    <property type="term" value="F:RNA binding"/>
    <property type="evidence" value="ECO:0007669"/>
    <property type="project" value="TreeGrafter"/>
</dbReference>
<dbReference type="STRING" id="1296120.A0A1B9GWG6"/>
<dbReference type="PROSITE" id="PS00690">
    <property type="entry name" value="DEAH_ATP_HELICASE"/>
    <property type="match status" value="1"/>
</dbReference>
<dbReference type="FunFam" id="3.40.50.300:FF:000007">
    <property type="entry name" value="Pre-mRNA-splicing factor ATP-dependent RNA helicase"/>
    <property type="match status" value="1"/>
</dbReference>
<dbReference type="PANTHER" id="PTHR18934:SF136">
    <property type="entry name" value="ATP-DEPENDENT RNA HELICASE DHX35-RELATED"/>
    <property type="match status" value="1"/>
</dbReference>
<dbReference type="InterPro" id="IPR014001">
    <property type="entry name" value="Helicase_ATP-bd"/>
</dbReference>
<gene>
    <name evidence="11" type="ORF">I316_02922</name>
</gene>
<evidence type="ECO:0000259" key="10">
    <source>
        <dbReference type="PROSITE" id="PS51194"/>
    </source>
</evidence>
<dbReference type="GO" id="GO:0016787">
    <property type="term" value="F:hydrolase activity"/>
    <property type="evidence" value="ECO:0007669"/>
    <property type="project" value="UniProtKB-KW"/>
</dbReference>
<dbReference type="Proteomes" id="UP000092666">
    <property type="component" value="Unassembled WGS sequence"/>
</dbReference>
<evidence type="ECO:0000256" key="6">
    <source>
        <dbReference type="ARBA" id="ARBA00023187"/>
    </source>
</evidence>
<evidence type="ECO:0000256" key="2">
    <source>
        <dbReference type="ARBA" id="ARBA00022664"/>
    </source>
</evidence>
<reference evidence="12" key="2">
    <citation type="submission" date="2013-12" db="EMBL/GenBank/DDBJ databases">
        <title>Evolution of pathogenesis and genome organization in the Tremellales.</title>
        <authorList>
            <person name="Cuomo C."/>
            <person name="Litvintseva A."/>
            <person name="Heitman J."/>
            <person name="Chen Y."/>
            <person name="Sun S."/>
            <person name="Springer D."/>
            <person name="Dromer F."/>
            <person name="Young S."/>
            <person name="Zeng Q."/>
            <person name="Chapman S."/>
            <person name="Gujja S."/>
            <person name="Saif S."/>
            <person name="Birren B."/>
        </authorList>
    </citation>
    <scope>NUCLEOTIDE SEQUENCE [LARGE SCALE GENOMIC DNA]</scope>
    <source>
        <strain evidence="12">BCC8398</strain>
    </source>
</reference>
<keyword evidence="2" id="KW-0507">mRNA processing</keyword>
<keyword evidence="4" id="KW-0378">Hydrolase</keyword>
<protein>
    <recommendedName>
        <fullName evidence="1">RNA helicase</fullName>
        <ecNumber evidence="1">3.6.4.13</ecNumber>
    </recommendedName>
</protein>
<keyword evidence="3" id="KW-0547">Nucleotide-binding</keyword>
<dbReference type="InterPro" id="IPR001650">
    <property type="entry name" value="Helicase_C-like"/>
</dbReference>
<evidence type="ECO:0000313" key="12">
    <source>
        <dbReference type="Proteomes" id="UP000092666"/>
    </source>
</evidence>
<dbReference type="SMART" id="SM00487">
    <property type="entry name" value="DEXDc"/>
    <property type="match status" value="1"/>
</dbReference>
<comment type="catalytic activity">
    <reaction evidence="7">
        <text>ATP + H2O = ADP + phosphate + H(+)</text>
        <dbReference type="Rhea" id="RHEA:13065"/>
        <dbReference type="ChEBI" id="CHEBI:15377"/>
        <dbReference type="ChEBI" id="CHEBI:15378"/>
        <dbReference type="ChEBI" id="CHEBI:30616"/>
        <dbReference type="ChEBI" id="CHEBI:43474"/>
        <dbReference type="ChEBI" id="CHEBI:456216"/>
        <dbReference type="EC" id="3.6.4.13"/>
    </reaction>
</comment>
<feature type="region of interest" description="Disordered" evidence="8">
    <location>
        <begin position="1"/>
        <end position="40"/>
    </location>
</feature>
<dbReference type="PROSITE" id="PS51192">
    <property type="entry name" value="HELICASE_ATP_BIND_1"/>
    <property type="match status" value="1"/>
</dbReference>
<keyword evidence="12" id="KW-1185">Reference proteome</keyword>
<dbReference type="Pfam" id="PF04408">
    <property type="entry name" value="WHD_HA2"/>
    <property type="match status" value="1"/>
</dbReference>
<dbReference type="EMBL" id="KI669499">
    <property type="protein sequence ID" value="OCF35372.1"/>
    <property type="molecule type" value="Genomic_DNA"/>
</dbReference>
<dbReference type="OrthoDB" id="10253254at2759"/>
<dbReference type="InterPro" id="IPR048333">
    <property type="entry name" value="HA2_WH"/>
</dbReference>